<proteinExistence type="predicted"/>
<dbReference type="EMBL" id="QGKY02001250">
    <property type="protein sequence ID" value="KAF2563314.1"/>
    <property type="molecule type" value="Genomic_DNA"/>
</dbReference>
<organism evidence="1">
    <name type="scientific">Brassica cretica</name>
    <name type="common">Mustard</name>
    <dbReference type="NCBI Taxonomy" id="69181"/>
    <lineage>
        <taxon>Eukaryota</taxon>
        <taxon>Viridiplantae</taxon>
        <taxon>Streptophyta</taxon>
        <taxon>Embryophyta</taxon>
        <taxon>Tracheophyta</taxon>
        <taxon>Spermatophyta</taxon>
        <taxon>Magnoliopsida</taxon>
        <taxon>eudicotyledons</taxon>
        <taxon>Gunneridae</taxon>
        <taxon>Pentapetalae</taxon>
        <taxon>rosids</taxon>
        <taxon>malvids</taxon>
        <taxon>Brassicales</taxon>
        <taxon>Brassicaceae</taxon>
        <taxon>Brassiceae</taxon>
        <taxon>Brassica</taxon>
    </lineage>
</organism>
<name>A0A8S9HZP9_BRACR</name>
<sequence>MKIQASFFICNLCGMSSIAVSLRSSHVILVEISGKLFNREHPLRSRRSRDSRLTPCGRISRTSSPRWLDLGDRQLKIQTIAMEYEGIIRRRIRSKTHERPEASTAIEPPSPELHRLLVKIEAKSPSSLSLSLSFLFSGENVNDSFGEAGLTILLKAQYRMTRTCETRLLFGRRNPCPNQPRNNPSRTRPMVQVSNCHLYFNMRMVLIV</sequence>
<dbReference type="AlphaFoldDB" id="A0A8S9HZP9"/>
<protein>
    <submittedName>
        <fullName evidence="1">Uncharacterized protein</fullName>
    </submittedName>
</protein>
<comment type="caution">
    <text evidence="1">The sequence shown here is derived from an EMBL/GenBank/DDBJ whole genome shotgun (WGS) entry which is preliminary data.</text>
</comment>
<accession>A0A8S9HZP9</accession>
<gene>
    <name evidence="1" type="ORF">F2Q70_00017735</name>
</gene>
<evidence type="ECO:0000313" key="1">
    <source>
        <dbReference type="EMBL" id="KAF2563314.1"/>
    </source>
</evidence>
<reference evidence="1" key="1">
    <citation type="submission" date="2019-12" db="EMBL/GenBank/DDBJ databases">
        <title>Genome sequencing and annotation of Brassica cretica.</title>
        <authorList>
            <person name="Studholme D.J."/>
            <person name="Sarris P.F."/>
        </authorList>
    </citation>
    <scope>NUCLEOTIDE SEQUENCE</scope>
    <source>
        <strain evidence="1">PFS-102/07</strain>
        <tissue evidence="1">Leaf</tissue>
    </source>
</reference>